<dbReference type="Proteomes" id="UP001066276">
    <property type="component" value="Chromosome 2_1"/>
</dbReference>
<feature type="compositionally biased region" description="Basic and acidic residues" evidence="1">
    <location>
        <begin position="37"/>
        <end position="74"/>
    </location>
</feature>
<sequence length="74" mass="8114">MHAISGQSGARERVGDRGLPLGATEPPLGSRGARTRLSAEGEVRGLPRDSEPGRRVRRRASPERGRAREDDWKL</sequence>
<evidence type="ECO:0000313" key="3">
    <source>
        <dbReference type="Proteomes" id="UP001066276"/>
    </source>
</evidence>
<dbReference type="AlphaFoldDB" id="A0AAV7VMU3"/>
<name>A0AAV7VMU3_PLEWA</name>
<dbReference type="EMBL" id="JANPWB010000003">
    <property type="protein sequence ID" value="KAJ1202968.1"/>
    <property type="molecule type" value="Genomic_DNA"/>
</dbReference>
<evidence type="ECO:0000313" key="2">
    <source>
        <dbReference type="EMBL" id="KAJ1202968.1"/>
    </source>
</evidence>
<organism evidence="2 3">
    <name type="scientific">Pleurodeles waltl</name>
    <name type="common">Iberian ribbed newt</name>
    <dbReference type="NCBI Taxonomy" id="8319"/>
    <lineage>
        <taxon>Eukaryota</taxon>
        <taxon>Metazoa</taxon>
        <taxon>Chordata</taxon>
        <taxon>Craniata</taxon>
        <taxon>Vertebrata</taxon>
        <taxon>Euteleostomi</taxon>
        <taxon>Amphibia</taxon>
        <taxon>Batrachia</taxon>
        <taxon>Caudata</taxon>
        <taxon>Salamandroidea</taxon>
        <taxon>Salamandridae</taxon>
        <taxon>Pleurodelinae</taxon>
        <taxon>Pleurodeles</taxon>
    </lineage>
</organism>
<gene>
    <name evidence="2" type="ORF">NDU88_006763</name>
</gene>
<evidence type="ECO:0000256" key="1">
    <source>
        <dbReference type="SAM" id="MobiDB-lite"/>
    </source>
</evidence>
<protein>
    <submittedName>
        <fullName evidence="2">Uncharacterized protein</fullName>
    </submittedName>
</protein>
<feature type="region of interest" description="Disordered" evidence="1">
    <location>
        <begin position="1"/>
        <end position="74"/>
    </location>
</feature>
<comment type="caution">
    <text evidence="2">The sequence shown here is derived from an EMBL/GenBank/DDBJ whole genome shotgun (WGS) entry which is preliminary data.</text>
</comment>
<keyword evidence="3" id="KW-1185">Reference proteome</keyword>
<reference evidence="2" key="1">
    <citation type="journal article" date="2022" name="bioRxiv">
        <title>Sequencing and chromosome-scale assembly of the giantPleurodeles waltlgenome.</title>
        <authorList>
            <person name="Brown T."/>
            <person name="Elewa A."/>
            <person name="Iarovenko S."/>
            <person name="Subramanian E."/>
            <person name="Araus A.J."/>
            <person name="Petzold A."/>
            <person name="Susuki M."/>
            <person name="Suzuki K.-i.T."/>
            <person name="Hayashi T."/>
            <person name="Toyoda A."/>
            <person name="Oliveira C."/>
            <person name="Osipova E."/>
            <person name="Leigh N.D."/>
            <person name="Simon A."/>
            <person name="Yun M.H."/>
        </authorList>
    </citation>
    <scope>NUCLEOTIDE SEQUENCE</scope>
    <source>
        <strain evidence="2">20211129_DDA</strain>
        <tissue evidence="2">Liver</tissue>
    </source>
</reference>
<proteinExistence type="predicted"/>
<accession>A0AAV7VMU3</accession>